<dbReference type="PROSITE" id="PS50127">
    <property type="entry name" value="UBC_2"/>
    <property type="match status" value="1"/>
</dbReference>
<keyword evidence="5 14" id="KW-0833">Ubl conjugation pathway</keyword>
<dbReference type="GO" id="GO:0007031">
    <property type="term" value="P:peroxisome organization"/>
    <property type="evidence" value="ECO:0007669"/>
    <property type="project" value="UniProtKB-KW"/>
</dbReference>
<dbReference type="InterPro" id="IPR016135">
    <property type="entry name" value="UBQ-conjugating_enzyme/RWD"/>
</dbReference>
<dbReference type="SMART" id="SM00212">
    <property type="entry name" value="UBCc"/>
    <property type="match status" value="1"/>
</dbReference>
<dbReference type="InterPro" id="IPR050113">
    <property type="entry name" value="Ub_conjugating_enzyme"/>
</dbReference>
<dbReference type="SUPFAM" id="SSF54495">
    <property type="entry name" value="UBC-like"/>
    <property type="match status" value="1"/>
</dbReference>
<dbReference type="AlphaFoldDB" id="A6ZUE7"/>
<dbReference type="EMBL" id="AAFW02000100">
    <property type="protein sequence ID" value="EDN61724.1"/>
    <property type="molecule type" value="Genomic_DNA"/>
</dbReference>
<sequence>MPNFWILENRRSYTSDTCMSRIVKEYKVILKTLASDDPIANPYRGIIESLNPIDETDLSKWEAIISGPSDTPYENHQFRILIEVPSSYPMNPPKISFMQNNILHCNVKSATGEICLNILKPEEWTPVWDLLHCVHAVWRLLREPVCDSPLDVDIGNIIRCGDMSAYQGIVKYFLAERERINNH</sequence>
<evidence type="ECO:0000313" key="16">
    <source>
        <dbReference type="EMBL" id="EDN61724.1"/>
    </source>
</evidence>
<organism evidence="16 17">
    <name type="scientific">Saccharomyces cerevisiae (strain YJM789)</name>
    <name type="common">Baker's yeast</name>
    <dbReference type="NCBI Taxonomy" id="307796"/>
    <lineage>
        <taxon>Eukaryota</taxon>
        <taxon>Fungi</taxon>
        <taxon>Dikarya</taxon>
        <taxon>Ascomycota</taxon>
        <taxon>Saccharomycotina</taxon>
        <taxon>Saccharomycetes</taxon>
        <taxon>Saccharomycetales</taxon>
        <taxon>Saccharomycetaceae</taxon>
        <taxon>Saccharomyces</taxon>
    </lineage>
</organism>
<feature type="active site" description="Glycyl thioester intermediate" evidence="13">
    <location>
        <position position="115"/>
    </location>
</feature>
<dbReference type="HOGENOM" id="CLU_030988_13_0_1"/>
<dbReference type="CDD" id="cd23812">
    <property type="entry name" value="UBCc_ScPEX4-like"/>
    <property type="match status" value="1"/>
</dbReference>
<evidence type="ECO:0000313" key="17">
    <source>
        <dbReference type="Proteomes" id="UP000007060"/>
    </source>
</evidence>
<gene>
    <name evidence="16" type="primary">PEX4</name>
    <name evidence="16" type="ORF">SCY_2030</name>
</gene>
<dbReference type="Proteomes" id="UP000007060">
    <property type="component" value="Unassembled WGS sequence"/>
</dbReference>
<evidence type="ECO:0000256" key="7">
    <source>
        <dbReference type="ARBA" id="ARBA00030012"/>
    </source>
</evidence>
<protein>
    <recommendedName>
        <fullName evidence="10">Ubiquitin-conjugating enzyme E2-21 kDa</fullName>
        <ecNumber evidence="1">2.3.2.23</ecNumber>
    </recommendedName>
    <alternativeName>
        <fullName evidence="11">E2 ubiquitin-conjugating enzyme PEX4</fullName>
    </alternativeName>
    <alternativeName>
        <fullName evidence="12">Peroxin-4</fullName>
    </alternativeName>
    <alternativeName>
        <fullName evidence="8">Ubiquitin carrier protein</fullName>
    </alternativeName>
    <alternativeName>
        <fullName evidence="7">Ubiquitin-protein ligase</fullName>
    </alternativeName>
</protein>
<evidence type="ECO:0000256" key="4">
    <source>
        <dbReference type="ARBA" id="ARBA00022741"/>
    </source>
</evidence>
<comment type="pathway">
    <text evidence="9">Protein modification.</text>
</comment>
<evidence type="ECO:0000256" key="3">
    <source>
        <dbReference type="ARBA" id="ARBA00022679"/>
    </source>
</evidence>
<keyword evidence="4 14" id="KW-0547">Nucleotide-binding</keyword>
<dbReference type="SMR" id="A6ZUE7"/>
<keyword evidence="6 14" id="KW-0067">ATP-binding</keyword>
<dbReference type="GO" id="GO:0005524">
    <property type="term" value="F:ATP binding"/>
    <property type="evidence" value="ECO:0007669"/>
    <property type="project" value="UniProtKB-UniRule"/>
</dbReference>
<evidence type="ECO:0000259" key="15">
    <source>
        <dbReference type="PROSITE" id="PS50127"/>
    </source>
</evidence>
<dbReference type="InterPro" id="IPR000608">
    <property type="entry name" value="UBC"/>
</dbReference>
<proteinExistence type="inferred from homology"/>
<dbReference type="PANTHER" id="PTHR24067">
    <property type="entry name" value="UBIQUITIN-CONJUGATING ENZYME E2"/>
    <property type="match status" value="1"/>
</dbReference>
<comment type="similarity">
    <text evidence="14">Belongs to the ubiquitin-conjugating enzyme family.</text>
</comment>
<dbReference type="OrthoDB" id="9973183at2759"/>
<evidence type="ECO:0000256" key="8">
    <source>
        <dbReference type="ARBA" id="ARBA00031729"/>
    </source>
</evidence>
<feature type="domain" description="UBC core" evidence="15">
    <location>
        <begin position="17"/>
        <end position="179"/>
    </location>
</feature>
<dbReference type="Gene3D" id="3.10.110.10">
    <property type="entry name" value="Ubiquitin Conjugating Enzyme"/>
    <property type="match status" value="1"/>
</dbReference>
<evidence type="ECO:0000256" key="11">
    <source>
        <dbReference type="ARBA" id="ARBA00076592"/>
    </source>
</evidence>
<evidence type="ECO:0000256" key="10">
    <source>
        <dbReference type="ARBA" id="ARBA00072564"/>
    </source>
</evidence>
<keyword evidence="3" id="KW-0808">Transferase</keyword>
<reference evidence="16 17" key="1">
    <citation type="journal article" date="2007" name="Proc. Natl. Acad. Sci. U.S.A.">
        <title>Genome sequencing and comparative analysis of Saccharomyces cerevisiae strain YJM789.</title>
        <authorList>
            <person name="Wei W."/>
            <person name="McCusker J.H."/>
            <person name="Hyman R.W."/>
            <person name="Jones T."/>
            <person name="Ning Y."/>
            <person name="Cao Z."/>
            <person name="Gu Z."/>
            <person name="Bruno D."/>
            <person name="Miranda M."/>
            <person name="Nguyen M."/>
            <person name="Wilhelmy J."/>
            <person name="Komp C."/>
            <person name="Tamse R."/>
            <person name="Wang X."/>
            <person name="Jia P."/>
            <person name="Luedi P."/>
            <person name="Oefner P.J."/>
            <person name="David L."/>
            <person name="Dietrich F.S."/>
            <person name="Li Y."/>
            <person name="Davis R.W."/>
            <person name="Steinmetz L.M."/>
        </authorList>
    </citation>
    <scope>NUCLEOTIDE SEQUENCE [LARGE SCALE GENOMIC DNA]</scope>
    <source>
        <strain evidence="16 17">YJM789</strain>
    </source>
</reference>
<dbReference type="GO" id="GO:0061631">
    <property type="term" value="F:ubiquitin conjugating enzyme activity"/>
    <property type="evidence" value="ECO:0007669"/>
    <property type="project" value="UniProtKB-EC"/>
</dbReference>
<dbReference type="EC" id="2.3.2.23" evidence="1"/>
<evidence type="ECO:0000256" key="2">
    <source>
        <dbReference type="ARBA" id="ARBA00022593"/>
    </source>
</evidence>
<evidence type="ECO:0000256" key="9">
    <source>
        <dbReference type="ARBA" id="ARBA00043952"/>
    </source>
</evidence>
<evidence type="ECO:0000256" key="5">
    <source>
        <dbReference type="ARBA" id="ARBA00022786"/>
    </source>
</evidence>
<comment type="caution">
    <text evidence="16">The sequence shown here is derived from an EMBL/GenBank/DDBJ whole genome shotgun (WGS) entry which is preliminary data.</text>
</comment>
<dbReference type="FunFam" id="3.10.110.10:FF:000096">
    <property type="entry name" value="Ubiquitin-conjugating enzyme E2-21 kDa"/>
    <property type="match status" value="1"/>
</dbReference>
<dbReference type="InterPro" id="IPR023313">
    <property type="entry name" value="UBQ-conjugating_AS"/>
</dbReference>
<dbReference type="PROSITE" id="PS00183">
    <property type="entry name" value="UBC_1"/>
    <property type="match status" value="1"/>
</dbReference>
<evidence type="ECO:0000256" key="1">
    <source>
        <dbReference type="ARBA" id="ARBA00012486"/>
    </source>
</evidence>
<accession>A6ZUE7</accession>
<evidence type="ECO:0000256" key="12">
    <source>
        <dbReference type="ARBA" id="ARBA00081257"/>
    </source>
</evidence>
<dbReference type="Pfam" id="PF00179">
    <property type="entry name" value="UQ_con"/>
    <property type="match status" value="1"/>
</dbReference>
<name>A6ZUE7_YEAS7</name>
<evidence type="ECO:0000256" key="13">
    <source>
        <dbReference type="PROSITE-ProRule" id="PRU10133"/>
    </source>
</evidence>
<evidence type="ECO:0000256" key="6">
    <source>
        <dbReference type="ARBA" id="ARBA00022840"/>
    </source>
</evidence>
<evidence type="ECO:0000256" key="14">
    <source>
        <dbReference type="RuleBase" id="RU362109"/>
    </source>
</evidence>
<keyword evidence="2" id="KW-0962">Peroxisome biogenesis</keyword>